<dbReference type="NCBIfam" id="NF038133">
    <property type="entry name" value="choice_anch_L"/>
    <property type="match status" value="1"/>
</dbReference>
<comment type="caution">
    <text evidence="4">The sequence shown here is derived from an EMBL/GenBank/DDBJ whole genome shotgun (WGS) entry which is preliminary data.</text>
</comment>
<feature type="signal peptide" evidence="2">
    <location>
        <begin position="1"/>
        <end position="21"/>
    </location>
</feature>
<name>A0A972FLW3_9FLAO</name>
<dbReference type="InterPro" id="IPR000859">
    <property type="entry name" value="CUB_dom"/>
</dbReference>
<dbReference type="InterPro" id="IPR003961">
    <property type="entry name" value="FN3_dom"/>
</dbReference>
<feature type="domain" description="Fibronectin type-III" evidence="3">
    <location>
        <begin position="431"/>
        <end position="531"/>
    </location>
</feature>
<evidence type="ECO:0000313" key="5">
    <source>
        <dbReference type="Proteomes" id="UP000712080"/>
    </source>
</evidence>
<dbReference type="CDD" id="cd00041">
    <property type="entry name" value="CUB"/>
    <property type="match status" value="2"/>
</dbReference>
<evidence type="ECO:0000256" key="1">
    <source>
        <dbReference type="ARBA" id="ARBA00023157"/>
    </source>
</evidence>
<dbReference type="Gene3D" id="2.60.40.10">
    <property type="entry name" value="Immunoglobulins"/>
    <property type="match status" value="4"/>
</dbReference>
<dbReference type="Pfam" id="PF00041">
    <property type="entry name" value="fn3"/>
    <property type="match status" value="1"/>
</dbReference>
<evidence type="ECO:0000313" key="4">
    <source>
        <dbReference type="EMBL" id="NMH28464.1"/>
    </source>
</evidence>
<dbReference type="InterPro" id="IPR056600">
    <property type="entry name" value="GBD_T9SS_assoc"/>
</dbReference>
<organism evidence="4 5">
    <name type="scientific">Flavobacterium silvaticum</name>
    <dbReference type="NCBI Taxonomy" id="1852020"/>
    <lineage>
        <taxon>Bacteria</taxon>
        <taxon>Pseudomonadati</taxon>
        <taxon>Bacteroidota</taxon>
        <taxon>Flavobacteriia</taxon>
        <taxon>Flavobacteriales</taxon>
        <taxon>Flavobacteriaceae</taxon>
        <taxon>Flavobacterium</taxon>
    </lineage>
</organism>
<dbReference type="PROSITE" id="PS50853">
    <property type="entry name" value="FN3"/>
    <property type="match status" value="4"/>
</dbReference>
<dbReference type="RefSeq" id="WP_169527561.1">
    <property type="nucleotide sequence ID" value="NZ_JAAMPU010000105.1"/>
</dbReference>
<dbReference type="SUPFAM" id="SSF49265">
    <property type="entry name" value="Fibronectin type III"/>
    <property type="match status" value="4"/>
</dbReference>
<feature type="non-terminal residue" evidence="4">
    <location>
        <position position="1952"/>
    </location>
</feature>
<feature type="chain" id="PRO_5037431993" description="Fibronectin type-III domain-containing protein" evidence="2">
    <location>
        <begin position="22"/>
        <end position="1952"/>
    </location>
</feature>
<keyword evidence="5" id="KW-1185">Reference proteome</keyword>
<dbReference type="InterPro" id="IPR049804">
    <property type="entry name" value="Choice_anch_L"/>
</dbReference>
<dbReference type="Gene3D" id="2.60.120.290">
    <property type="entry name" value="Spermadhesin, CUB domain"/>
    <property type="match status" value="4"/>
</dbReference>
<feature type="domain" description="Fibronectin type-III" evidence="3">
    <location>
        <begin position="881"/>
        <end position="973"/>
    </location>
</feature>
<gene>
    <name evidence="4" type="ORF">G6047_10510</name>
</gene>
<dbReference type="Gene3D" id="2.60.120.200">
    <property type="match status" value="1"/>
</dbReference>
<dbReference type="InterPro" id="IPR035914">
    <property type="entry name" value="Sperma_CUB_dom_sf"/>
</dbReference>
<dbReference type="Pfam" id="PF23759">
    <property type="entry name" value="GBD_T9SS_assoc"/>
    <property type="match status" value="1"/>
</dbReference>
<protein>
    <recommendedName>
        <fullName evidence="3">Fibronectin type-III domain-containing protein</fullName>
    </recommendedName>
</protein>
<dbReference type="SUPFAM" id="SSF49854">
    <property type="entry name" value="Spermadhesin, CUB domain"/>
    <property type="match status" value="4"/>
</dbReference>
<feature type="domain" description="Fibronectin type-III" evidence="3">
    <location>
        <begin position="659"/>
        <end position="752"/>
    </location>
</feature>
<keyword evidence="2" id="KW-0732">Signal</keyword>
<evidence type="ECO:0000259" key="3">
    <source>
        <dbReference type="PROSITE" id="PS50853"/>
    </source>
</evidence>
<evidence type="ECO:0000256" key="2">
    <source>
        <dbReference type="SAM" id="SignalP"/>
    </source>
</evidence>
<feature type="domain" description="Fibronectin type-III" evidence="3">
    <location>
        <begin position="1104"/>
        <end position="1195"/>
    </location>
</feature>
<dbReference type="CDD" id="cd00063">
    <property type="entry name" value="FN3"/>
    <property type="match status" value="2"/>
</dbReference>
<dbReference type="SMART" id="SM00060">
    <property type="entry name" value="FN3"/>
    <property type="match status" value="4"/>
</dbReference>
<dbReference type="Proteomes" id="UP000712080">
    <property type="component" value="Unassembled WGS sequence"/>
</dbReference>
<keyword evidence="1" id="KW-1015">Disulfide bond</keyword>
<dbReference type="EMBL" id="JAAMPU010000105">
    <property type="protein sequence ID" value="NMH28464.1"/>
    <property type="molecule type" value="Genomic_DNA"/>
</dbReference>
<sequence>MKKITIYLVMLLMGFSGYSQVEYFDDASVVAPVTPGPWVLPSGTWQIFDNGVGPTVNWNLNPQGTYPAYSGTKCAYMDRMNIGANNTSEDYLVTPLLSVPTNAQLRFFTRTTIAGQSTPNSTIYQIRSAPATADPTLPASFTTIVKTWTENELTDDYDVWEEKILDITDPVGSQMYYAFVRVFTQPTAAPNGDRWLVDDFKFVEKCLDVTDIVPACLSTSASLSWTSPGPATQWAVHVLPADAEFDPNAGTPYIATTNTNFVVDHTTQPTETPMLPITDYVFYIRALCEDSPSDWVSIECTTQALPPECGGSYVDNGGVDGEYLGNSNDIVTICPDNPTDQVTVTFTDFNTENGWDGIYVFDGNSINANIIASDNDSGFNEDLSTPGAWWGNAIPGPFTSTSPDGCLTFQFISDGFGNFDGWLASVTCNPPPACPEPGALTIDVTATTATLGWTNVGPGTAWEVIALPCGAPAPTADTVGTIVETGSSYTFDPLIPGTCYDFYVRANCESSSNGISDWNGPISEMTDVLPPECGGNYVDNGGLGSDYASGSDEVTVICPENPGDYVTVIFTQFDTDWGSDGIYVYDGNSTDAPMIPSENEAGFSVLTEPGAYWGTDIPGPFESTSPDGCLTFHFLSDDFFETPGFLANVVCAPILPCAKPVNFEVTGTTSYGATLTWDAGAGTSWQVLALPCGSPAPDASAGGIPTTEPTFVFTDELEADTCYDFYVRTNCTADGNGFSYWTFPQSASTQVAPPVCGGQYTDNGGLNNTYLPNSNSIVTVCPEAGEIVIVTFTAFDVEQWGGDGLYVFDGPSTDSPLIPSENEATWNLPLDGAYWGTEIPGPFESTSPDGCLTFQFISDGFGELDGYVADVACVPAPTCPKPTNVTHTVPTNDSVTVSWVPNGPATQWKVYVLPCDDPAPTAATPGGVPADAPTATVTDLIESTCYKIWVISICSDTDASNPTMPQTITTQVDPPVCGGIFYDAGGPDDNYPESSDSIVTVCPENPGEIVQIVWTSFDTEAQIDGLYVYDGPSTSSPQISSDNPANTFGVLTEPGAFWGSELPYNFESSSPDGCLTFHFLSDNFFELSGWEANVNCIPAPTCPKPFEVSIVDVSTSDVTVDWTPQGTATQWEVIVLPASDPAPDASAVGQITSDHPYTYGPIDSGTQYKVYVRAICSDEDKSSWTYPIPFVTLITNDECSTATVVPVNPTPTCVESVSGTLIGATDSGVTNNCFGSSDDDVWFQFTATGPNHAISLQNINQDFPSINFAVYANGCDALELVQCFETSEGLVTGLIPDQTYYIQVYSMFEPDPTYSFDLCITTLLPPITTAPMGDDWTPQQLIQDILIGNDCAIASNITTSTGIDFGSAANGIGYFNKNGSSFQFDEGVILSSGSVDDAPGPNIIFPVQSAGTEMDDNFNYLWPGDDDLEAIILEATGEAMNSNNASIVEFDFVPITPSISFNFIFASEEYGDFQCSFSDAFAFLLTDTSAGTPAVNLAVLPNSTTPVSVVTIRDSAYNNSCDSVNPQYFDEYYVLPEGIGGLGAPINFDGVTVPLAATATVVPGNTYHIKLVIADRQDASYDSAVFLEGGSFSSGEDLFPDDLLQENLTALCPGGSYTLDTGLSPDEYTFIWSDANGVIESATGPTLVVTQPGQYHVDAHYLSTTCGPSGDIVIEFFPDIVLTPDVDLVRCNETGYAEFDLSEANIPVLGTLDPADYTMTYYLTADDAANEFSPLPNLYTNVVQNLQTIYVRAETAAGCFAIIALDLVVNLNPPAIVPVDDVSACESYTLGTPEVGHFYFEADGQGAIADGATITDTANPTMIYLYAGTSGCSSQDTFTVTILDQLNADVLPSTPANCSFELPVLSANNTYWTLPGGPSGGGTQLFAGGIISTTQDIFIYAVSPGCDPTESSFTVTVTPAPVLDAVGDLSDCESITLPSLSVGSYYTDAEHT</sequence>
<dbReference type="NCBIfam" id="NF038128">
    <property type="entry name" value="choice_anch_J"/>
    <property type="match status" value="1"/>
</dbReference>
<dbReference type="InterPro" id="IPR036116">
    <property type="entry name" value="FN3_sf"/>
</dbReference>
<reference evidence="4" key="1">
    <citation type="submission" date="2020-02" db="EMBL/GenBank/DDBJ databases">
        <title>Flavobacterium sp. genome.</title>
        <authorList>
            <person name="Jung H.S."/>
            <person name="Baek J.H."/>
            <person name="Jeon C.O."/>
        </authorList>
    </citation>
    <scope>NUCLEOTIDE SEQUENCE</scope>
    <source>
        <strain evidence="4">SE-s28</strain>
    </source>
</reference>
<accession>A0A972FLW3</accession>
<dbReference type="InterPro" id="IPR013783">
    <property type="entry name" value="Ig-like_fold"/>
</dbReference>
<proteinExistence type="predicted"/>